<dbReference type="PANTHER" id="PTHR11022:SF77">
    <property type="entry name" value="PEPTIDOGLYCAN-RECOGNITION PROTEIN LB"/>
    <property type="match status" value="1"/>
</dbReference>
<evidence type="ECO:0000256" key="2">
    <source>
        <dbReference type="ARBA" id="ARBA00022588"/>
    </source>
</evidence>
<feature type="domain" description="Peptidoglycan recognition protein family" evidence="10">
    <location>
        <begin position="44"/>
        <end position="187"/>
    </location>
</feature>
<dbReference type="GO" id="GO:0009253">
    <property type="term" value="P:peptidoglycan catabolic process"/>
    <property type="evidence" value="ECO:0007669"/>
    <property type="project" value="InterPro"/>
</dbReference>
<evidence type="ECO:0000256" key="5">
    <source>
        <dbReference type="ARBA" id="ARBA00023157"/>
    </source>
</evidence>
<feature type="domain" description="N-acetylmuramoyl-L-alanine amidase" evidence="9">
    <location>
        <begin position="54"/>
        <end position="193"/>
    </location>
</feature>
<gene>
    <name evidence="11" type="ORF">CLUMA_CG002543</name>
</gene>
<dbReference type="SMART" id="SM00644">
    <property type="entry name" value="Ami_2"/>
    <property type="match status" value="1"/>
</dbReference>
<evidence type="ECO:0000256" key="4">
    <source>
        <dbReference type="ARBA" id="ARBA00022859"/>
    </source>
</evidence>
<keyword evidence="4 6" id="KW-0391">Immunity</keyword>
<keyword evidence="2 6" id="KW-0399">Innate immunity</keyword>
<proteinExistence type="inferred from homology"/>
<dbReference type="STRING" id="568069.A0A1J1HM36"/>
<dbReference type="InterPro" id="IPR002502">
    <property type="entry name" value="Amidase_domain"/>
</dbReference>
<accession>A0A1J1HM36</accession>
<dbReference type="Pfam" id="PF01510">
    <property type="entry name" value="Amidase_2"/>
    <property type="match status" value="1"/>
</dbReference>
<keyword evidence="12" id="KW-1185">Reference proteome</keyword>
<dbReference type="OrthoDB" id="10001926at2759"/>
<dbReference type="GO" id="GO:0042834">
    <property type="term" value="F:peptidoglycan binding"/>
    <property type="evidence" value="ECO:0007669"/>
    <property type="project" value="InterPro"/>
</dbReference>
<protein>
    <recommendedName>
        <fullName evidence="6">Peptidoglycan-recognition protein</fullName>
    </recommendedName>
</protein>
<dbReference type="GO" id="GO:0008745">
    <property type="term" value="F:N-acetylmuramoyl-L-alanine amidase activity"/>
    <property type="evidence" value="ECO:0007669"/>
    <property type="project" value="InterPro"/>
</dbReference>
<dbReference type="SMART" id="SM00701">
    <property type="entry name" value="PGRP"/>
    <property type="match status" value="1"/>
</dbReference>
<dbReference type="FunFam" id="3.40.80.10:FF:000001">
    <property type="entry name" value="Peptidoglycan recognition protein 1"/>
    <property type="match status" value="1"/>
</dbReference>
<comment type="similarity">
    <text evidence="1 6">Belongs to the N-acetylmuramoyl-L-alanine amidase 2 family.</text>
</comment>
<dbReference type="GO" id="GO:0045087">
    <property type="term" value="P:innate immune response"/>
    <property type="evidence" value="ECO:0007669"/>
    <property type="project" value="UniProtKB-KW"/>
</dbReference>
<keyword evidence="5" id="KW-1015">Disulfide bond</keyword>
<keyword evidence="3 8" id="KW-0732">Signal</keyword>
<dbReference type="Proteomes" id="UP000183832">
    <property type="component" value="Unassembled WGS sequence"/>
</dbReference>
<feature type="disulfide bond" evidence="7">
    <location>
        <begin position="81"/>
        <end position="87"/>
    </location>
</feature>
<evidence type="ECO:0000256" key="1">
    <source>
        <dbReference type="ARBA" id="ARBA00007553"/>
    </source>
</evidence>
<evidence type="ECO:0000313" key="12">
    <source>
        <dbReference type="Proteomes" id="UP000183832"/>
    </source>
</evidence>
<dbReference type="PIRSF" id="PIRSF037945">
    <property type="entry name" value="PGRPs"/>
    <property type="match status" value="1"/>
</dbReference>
<evidence type="ECO:0000256" key="8">
    <source>
        <dbReference type="SAM" id="SignalP"/>
    </source>
</evidence>
<dbReference type="InterPro" id="IPR006619">
    <property type="entry name" value="PGRP_domain_met/bac"/>
</dbReference>
<dbReference type="CDD" id="cd06583">
    <property type="entry name" value="PGRP"/>
    <property type="match status" value="1"/>
</dbReference>
<evidence type="ECO:0000259" key="9">
    <source>
        <dbReference type="SMART" id="SM00644"/>
    </source>
</evidence>
<dbReference type="SUPFAM" id="SSF55846">
    <property type="entry name" value="N-acetylmuramoyl-L-alanine amidase-like"/>
    <property type="match status" value="1"/>
</dbReference>
<dbReference type="Gene3D" id="3.40.80.10">
    <property type="entry name" value="Peptidoglycan recognition protein-like"/>
    <property type="match status" value="1"/>
</dbReference>
<evidence type="ECO:0000256" key="6">
    <source>
        <dbReference type="PIRNR" id="PIRNR037945"/>
    </source>
</evidence>
<feature type="signal peptide" evidence="8">
    <location>
        <begin position="1"/>
        <end position="26"/>
    </location>
</feature>
<evidence type="ECO:0000259" key="10">
    <source>
        <dbReference type="SMART" id="SM00701"/>
    </source>
</evidence>
<dbReference type="GO" id="GO:0008270">
    <property type="term" value="F:zinc ion binding"/>
    <property type="evidence" value="ECO:0007669"/>
    <property type="project" value="InterPro"/>
</dbReference>
<dbReference type="AlphaFoldDB" id="A0A1J1HM36"/>
<evidence type="ECO:0000313" key="11">
    <source>
        <dbReference type="EMBL" id="CRK88995.1"/>
    </source>
</evidence>
<feature type="chain" id="PRO_5012995260" description="Peptidoglycan-recognition protein" evidence="8">
    <location>
        <begin position="27"/>
        <end position="220"/>
    </location>
</feature>
<name>A0A1J1HM36_9DIPT</name>
<dbReference type="InterPro" id="IPR017331">
    <property type="entry name" value="Peptidoglycan_recognition"/>
</dbReference>
<evidence type="ECO:0000256" key="3">
    <source>
        <dbReference type="ARBA" id="ARBA00022729"/>
    </source>
</evidence>
<dbReference type="InterPro" id="IPR015510">
    <property type="entry name" value="PGRP"/>
</dbReference>
<dbReference type="PANTHER" id="PTHR11022">
    <property type="entry name" value="PEPTIDOGLYCAN RECOGNITION PROTEIN"/>
    <property type="match status" value="1"/>
</dbReference>
<dbReference type="EMBL" id="CVRI01000010">
    <property type="protein sequence ID" value="CRK88995.1"/>
    <property type="molecule type" value="Genomic_DNA"/>
</dbReference>
<reference evidence="11 12" key="1">
    <citation type="submission" date="2015-04" db="EMBL/GenBank/DDBJ databases">
        <authorList>
            <person name="Syromyatnikov M.Y."/>
            <person name="Popov V.N."/>
        </authorList>
    </citation>
    <scope>NUCLEOTIDE SEQUENCE [LARGE SCALE GENOMIC DNA]</scope>
</reference>
<evidence type="ECO:0000256" key="7">
    <source>
        <dbReference type="PIRSR" id="PIRSR037945-1"/>
    </source>
</evidence>
<organism evidence="11 12">
    <name type="scientific">Clunio marinus</name>
    <dbReference type="NCBI Taxonomy" id="568069"/>
    <lineage>
        <taxon>Eukaryota</taxon>
        <taxon>Metazoa</taxon>
        <taxon>Ecdysozoa</taxon>
        <taxon>Arthropoda</taxon>
        <taxon>Hexapoda</taxon>
        <taxon>Insecta</taxon>
        <taxon>Pterygota</taxon>
        <taxon>Neoptera</taxon>
        <taxon>Endopterygota</taxon>
        <taxon>Diptera</taxon>
        <taxon>Nematocera</taxon>
        <taxon>Chironomoidea</taxon>
        <taxon>Chironomidae</taxon>
        <taxon>Clunio</taxon>
    </lineage>
</organism>
<dbReference type="InterPro" id="IPR036505">
    <property type="entry name" value="Amidase/PGRP_sf"/>
</dbReference>
<sequence>MEQEIIRKWNALTILLLAASTLSVSAYALQVTETEDIKANDTAISIVTRNEWSARDPKMVERFTGTIPFVIIHHSYIPKACYDEDGCSKAMRKMQDMHQLKNGWNDIGYSFAVGGDGRIYHGRGYNVIGAHSPRYNDKSIGICLIGDWTIEKPPQAMLSATKRFIELSVENGFLSPNYKLLGHRQVRNTECPGQRLYEEISSWSHFSNKPAGPDDPEIPY</sequence>